<evidence type="ECO:0000313" key="2">
    <source>
        <dbReference type="EMBL" id="SVB59121.1"/>
    </source>
</evidence>
<dbReference type="EMBL" id="UINC01048510">
    <property type="protein sequence ID" value="SVB59121.1"/>
    <property type="molecule type" value="Genomic_DNA"/>
</dbReference>
<reference evidence="2" key="1">
    <citation type="submission" date="2018-05" db="EMBL/GenBank/DDBJ databases">
        <authorList>
            <person name="Lanie J.A."/>
            <person name="Ng W.-L."/>
            <person name="Kazmierczak K.M."/>
            <person name="Andrzejewski T.M."/>
            <person name="Davidsen T.M."/>
            <person name="Wayne K.J."/>
            <person name="Tettelin H."/>
            <person name="Glass J.I."/>
            <person name="Rusch D."/>
            <person name="Podicherti R."/>
            <person name="Tsui H.-C.T."/>
            <person name="Winkler M.E."/>
        </authorList>
    </citation>
    <scope>NUCLEOTIDE SEQUENCE</scope>
</reference>
<dbReference type="InterPro" id="IPR027039">
    <property type="entry name" value="Crtac1"/>
</dbReference>
<accession>A0A382FAN7</accession>
<dbReference type="SUPFAM" id="SSF69318">
    <property type="entry name" value="Integrin alpha N-terminal domain"/>
    <property type="match status" value="1"/>
</dbReference>
<organism evidence="2">
    <name type="scientific">marine metagenome</name>
    <dbReference type="NCBI Taxonomy" id="408172"/>
    <lineage>
        <taxon>unclassified sequences</taxon>
        <taxon>metagenomes</taxon>
        <taxon>ecological metagenomes</taxon>
    </lineage>
</organism>
<evidence type="ECO:0008006" key="3">
    <source>
        <dbReference type="Google" id="ProtNLM"/>
    </source>
</evidence>
<proteinExistence type="predicted"/>
<sequence>MTYVRRIVLCVAVSLWTAQAQSQILTLTDPGLPHTRASAAAWGDVDNDGDLDLALAGLDTAGQAFTKIFENAAGVLTENTGHQITGILWGDLDWGDFNNDGFPDLAISGQGQSGDDVFGVSEVYLNVSGVLMRDGTQLSAPPPFTTTKELRYSSVAWADYTNDGKRDLLIAGIDLNGFVFTKLYTNQSNNLSESSSQSVVAIRNGSVDWGDFNGDGVPDLAVMGLDANGLQSTKIFINQNGLLIESSIISL</sequence>
<dbReference type="AlphaFoldDB" id="A0A382FAN7"/>
<dbReference type="PANTHER" id="PTHR16026:SF0">
    <property type="entry name" value="CARTILAGE ACIDIC PROTEIN 1"/>
    <property type="match status" value="1"/>
</dbReference>
<feature type="non-terminal residue" evidence="2">
    <location>
        <position position="251"/>
    </location>
</feature>
<dbReference type="Pfam" id="PF13517">
    <property type="entry name" value="FG-GAP_3"/>
    <property type="match status" value="1"/>
</dbReference>
<evidence type="ECO:0000256" key="1">
    <source>
        <dbReference type="ARBA" id="ARBA00022729"/>
    </source>
</evidence>
<dbReference type="PANTHER" id="PTHR16026">
    <property type="entry name" value="CARTILAGE ACIDIC PROTEIN 1"/>
    <property type="match status" value="1"/>
</dbReference>
<gene>
    <name evidence="2" type="ORF">METZ01_LOCUS211975</name>
</gene>
<protein>
    <recommendedName>
        <fullName evidence="3">VCBS repeat-containing protein</fullName>
    </recommendedName>
</protein>
<keyword evidence="1" id="KW-0732">Signal</keyword>
<dbReference type="InterPro" id="IPR028994">
    <property type="entry name" value="Integrin_alpha_N"/>
</dbReference>
<name>A0A382FAN7_9ZZZZ</name>
<dbReference type="Gene3D" id="2.130.10.130">
    <property type="entry name" value="Integrin alpha, N-terminal"/>
    <property type="match status" value="1"/>
</dbReference>
<dbReference type="InterPro" id="IPR013517">
    <property type="entry name" value="FG-GAP"/>
</dbReference>